<organism evidence="17 18">
    <name type="scientific">Branchiostoma lanceolatum</name>
    <name type="common">Common lancelet</name>
    <name type="synonym">Amphioxus lanceolatum</name>
    <dbReference type="NCBI Taxonomy" id="7740"/>
    <lineage>
        <taxon>Eukaryota</taxon>
        <taxon>Metazoa</taxon>
        <taxon>Chordata</taxon>
        <taxon>Cephalochordata</taxon>
        <taxon>Leptocardii</taxon>
        <taxon>Amphioxiformes</taxon>
        <taxon>Branchiostomatidae</taxon>
        <taxon>Branchiostoma</taxon>
    </lineage>
</organism>
<feature type="region of interest" description="Disordered" evidence="15">
    <location>
        <begin position="319"/>
        <end position="348"/>
    </location>
</feature>
<dbReference type="CDD" id="cd17728">
    <property type="entry name" value="BRCT_TopBP1_rpt8"/>
    <property type="match status" value="1"/>
</dbReference>
<dbReference type="InterPro" id="IPR049936">
    <property type="entry name" value="TopBP1_BRCT_8"/>
</dbReference>
<feature type="compositionally biased region" description="Polar residues" evidence="15">
    <location>
        <begin position="883"/>
        <end position="894"/>
    </location>
</feature>
<feature type="region of interest" description="Disordered" evidence="15">
    <location>
        <begin position="283"/>
        <end position="306"/>
    </location>
</feature>
<evidence type="ECO:0000256" key="14">
    <source>
        <dbReference type="ARBA" id="ARBA00061360"/>
    </source>
</evidence>
<feature type="domain" description="BRCT" evidence="16">
    <location>
        <begin position="106"/>
        <end position="177"/>
    </location>
</feature>
<dbReference type="PANTHER" id="PTHR13561">
    <property type="entry name" value="DNA REPLICATION REGULATOR DPB11-RELATED"/>
    <property type="match status" value="1"/>
</dbReference>
<feature type="compositionally biased region" description="Acidic residues" evidence="15">
    <location>
        <begin position="1159"/>
        <end position="1170"/>
    </location>
</feature>
<dbReference type="CDD" id="cd17738">
    <property type="entry name" value="BRCT_TopBP1_rpt7"/>
    <property type="match status" value="1"/>
</dbReference>
<evidence type="ECO:0000313" key="18">
    <source>
        <dbReference type="Proteomes" id="UP000838412"/>
    </source>
</evidence>
<feature type="compositionally biased region" description="Basic and acidic residues" evidence="15">
    <location>
        <begin position="809"/>
        <end position="821"/>
    </location>
</feature>
<keyword evidence="11" id="KW-0234">DNA repair</keyword>
<dbReference type="FunFam" id="3.40.50.10190:FF:000018">
    <property type="entry name" value="DNA topoisomerase 2-binding protein 1"/>
    <property type="match status" value="1"/>
</dbReference>
<evidence type="ECO:0000256" key="15">
    <source>
        <dbReference type="SAM" id="MobiDB-lite"/>
    </source>
</evidence>
<evidence type="ECO:0000256" key="8">
    <source>
        <dbReference type="ARBA" id="ARBA00022737"/>
    </source>
</evidence>
<comment type="subcellular location">
    <subcellularLocation>
        <location evidence="2">Chromosome</location>
    </subcellularLocation>
    <subcellularLocation>
        <location evidence="3">Cytoplasm</location>
        <location evidence="3">Cytoskeleton</location>
        <location evidence="3">Microtubule organizing center</location>
        <location evidence="3">Centrosome</location>
    </subcellularLocation>
    <subcellularLocation>
        <location evidence="4">Cytoplasm</location>
        <location evidence="4">Cytoskeleton</location>
        <location evidence="4">Spindle pole</location>
    </subcellularLocation>
    <subcellularLocation>
        <location evidence="1">Nucleus</location>
    </subcellularLocation>
</comment>
<keyword evidence="12" id="KW-0206">Cytoskeleton</keyword>
<name>A0A8K0ES40_BRALA</name>
<dbReference type="InterPro" id="IPR049542">
    <property type="entry name" value="TopBP1-like_BRCT0"/>
</dbReference>
<evidence type="ECO:0000256" key="6">
    <source>
        <dbReference type="ARBA" id="ARBA00022490"/>
    </source>
</evidence>
<evidence type="ECO:0000259" key="16">
    <source>
        <dbReference type="PROSITE" id="PS50172"/>
    </source>
</evidence>
<evidence type="ECO:0000256" key="9">
    <source>
        <dbReference type="ARBA" id="ARBA00022763"/>
    </source>
</evidence>
<evidence type="ECO:0000256" key="10">
    <source>
        <dbReference type="ARBA" id="ARBA00023125"/>
    </source>
</evidence>
<dbReference type="GO" id="GO:0005813">
    <property type="term" value="C:centrosome"/>
    <property type="evidence" value="ECO:0007669"/>
    <property type="project" value="UniProtKB-SubCell"/>
</dbReference>
<feature type="domain" description="BRCT" evidence="16">
    <location>
        <begin position="362"/>
        <end position="452"/>
    </location>
</feature>
<dbReference type="GO" id="GO:0006281">
    <property type="term" value="P:DNA repair"/>
    <property type="evidence" value="ECO:0007669"/>
    <property type="project" value="UniProtKB-KW"/>
</dbReference>
<feature type="compositionally biased region" description="Polar residues" evidence="15">
    <location>
        <begin position="1216"/>
        <end position="1225"/>
    </location>
</feature>
<dbReference type="PROSITE" id="PS50172">
    <property type="entry name" value="BRCT"/>
    <property type="match status" value="7"/>
</dbReference>
<dbReference type="EMBL" id="OV696688">
    <property type="protein sequence ID" value="CAH1258951.1"/>
    <property type="molecule type" value="Genomic_DNA"/>
</dbReference>
<dbReference type="InterPro" id="IPR036420">
    <property type="entry name" value="BRCT_dom_sf"/>
</dbReference>
<dbReference type="SMART" id="SM00292">
    <property type="entry name" value="BRCT"/>
    <property type="match status" value="8"/>
</dbReference>
<evidence type="ECO:0000256" key="5">
    <source>
        <dbReference type="ARBA" id="ARBA00022454"/>
    </source>
</evidence>
<dbReference type="InterPro" id="IPR044737">
    <property type="entry name" value="TopBP1_BRCT_1"/>
</dbReference>
<feature type="domain" description="BRCT" evidence="16">
    <location>
        <begin position="1388"/>
        <end position="1480"/>
    </location>
</feature>
<keyword evidence="5" id="KW-0158">Chromosome</keyword>
<feature type="compositionally biased region" description="Polar residues" evidence="15">
    <location>
        <begin position="283"/>
        <end position="295"/>
    </location>
</feature>
<dbReference type="FunFam" id="3.40.50.10190:FF:000020">
    <property type="entry name" value="DNA topoisomerase II binding protein 1"/>
    <property type="match status" value="1"/>
</dbReference>
<dbReference type="Gene3D" id="3.40.50.10190">
    <property type="entry name" value="BRCT domain"/>
    <property type="match status" value="9"/>
</dbReference>
<feature type="compositionally biased region" description="Basic and acidic residues" evidence="15">
    <location>
        <begin position="845"/>
        <end position="867"/>
    </location>
</feature>
<dbReference type="CDD" id="cd17749">
    <property type="entry name" value="BRCT_TopBP1_rpt4"/>
    <property type="match status" value="1"/>
</dbReference>
<keyword evidence="9" id="KW-0227">DNA damage</keyword>
<keyword evidence="18" id="KW-1185">Reference proteome</keyword>
<accession>A0A8K0ES40</accession>
<feature type="region of interest" description="Disordered" evidence="15">
    <location>
        <begin position="1197"/>
        <end position="1286"/>
    </location>
</feature>
<dbReference type="CDD" id="cd17727">
    <property type="entry name" value="BRCT_TopBP1_rpt6"/>
    <property type="match status" value="1"/>
</dbReference>
<dbReference type="Pfam" id="PF12738">
    <property type="entry name" value="PTCB-BRCT"/>
    <property type="match status" value="3"/>
</dbReference>
<dbReference type="InterPro" id="IPR059215">
    <property type="entry name" value="BRCT2_TopBP1-like"/>
</dbReference>
<comment type="similarity">
    <text evidence="14">Belongs to the TOPBP1 family.</text>
</comment>
<dbReference type="FunFam" id="3.40.50.10190:FF:000023">
    <property type="entry name" value="DNA topoisomerase II binding protein 1"/>
    <property type="match status" value="1"/>
</dbReference>
<feature type="region of interest" description="Disordered" evidence="15">
    <location>
        <begin position="997"/>
        <end position="1031"/>
    </location>
</feature>
<feature type="compositionally biased region" description="Basic and acidic residues" evidence="15">
    <location>
        <begin position="1171"/>
        <end position="1184"/>
    </location>
</feature>
<dbReference type="CDD" id="cd18434">
    <property type="entry name" value="BRCT_TopBP1_rpt5"/>
    <property type="match status" value="1"/>
</dbReference>
<dbReference type="GO" id="GO:0007095">
    <property type="term" value="P:mitotic G2 DNA damage checkpoint signaling"/>
    <property type="evidence" value="ECO:0007669"/>
    <property type="project" value="TreeGrafter"/>
</dbReference>
<reference evidence="17" key="1">
    <citation type="submission" date="2022-01" db="EMBL/GenBank/DDBJ databases">
        <authorList>
            <person name="Braso-Vives M."/>
        </authorList>
    </citation>
    <scope>NUCLEOTIDE SEQUENCE</scope>
</reference>
<protein>
    <submittedName>
        <fullName evidence="17">TOPBP1 protein</fullName>
    </submittedName>
</protein>
<dbReference type="EMBL" id="OV696688">
    <property type="protein sequence ID" value="CAH1258952.1"/>
    <property type="molecule type" value="Genomic_DNA"/>
</dbReference>
<dbReference type="FunFam" id="3.40.50.10190:FF:000029">
    <property type="entry name" value="DNA topoisomerase II binding protein 1"/>
    <property type="match status" value="1"/>
</dbReference>
<keyword evidence="13" id="KW-0539">Nucleus</keyword>
<evidence type="ECO:0000256" key="1">
    <source>
        <dbReference type="ARBA" id="ARBA00004123"/>
    </source>
</evidence>
<dbReference type="SUPFAM" id="SSF52113">
    <property type="entry name" value="BRCT domain"/>
    <property type="match status" value="6"/>
</dbReference>
<feature type="region of interest" description="Disordered" evidence="15">
    <location>
        <begin position="1321"/>
        <end position="1389"/>
    </location>
</feature>
<dbReference type="InterPro" id="IPR001357">
    <property type="entry name" value="BRCT_dom"/>
</dbReference>
<keyword evidence="6" id="KW-0963">Cytoplasm</keyword>
<feature type="compositionally biased region" description="Acidic residues" evidence="15">
    <location>
        <begin position="1013"/>
        <end position="1022"/>
    </location>
</feature>
<gene>
    <name evidence="17" type="primary">TOPBP1</name>
    <name evidence="17" type="ORF">BLAG_LOCUS16356</name>
</gene>
<dbReference type="FunFam" id="3.40.50.10190:FF:000021">
    <property type="entry name" value="DNA topoisomerase II binding protein 1"/>
    <property type="match status" value="1"/>
</dbReference>
<dbReference type="GO" id="GO:0033314">
    <property type="term" value="P:mitotic DNA replication checkpoint signaling"/>
    <property type="evidence" value="ECO:0007669"/>
    <property type="project" value="TreeGrafter"/>
</dbReference>
<evidence type="ECO:0000256" key="7">
    <source>
        <dbReference type="ARBA" id="ARBA00022553"/>
    </source>
</evidence>
<proteinExistence type="inferred from homology"/>
<feature type="region of interest" description="Disordered" evidence="15">
    <location>
        <begin position="1622"/>
        <end position="1652"/>
    </location>
</feature>
<keyword evidence="8" id="KW-0677">Repeat</keyword>
<dbReference type="EMBL" id="OV696688">
    <property type="protein sequence ID" value="CAH1258953.1"/>
    <property type="molecule type" value="Genomic_DNA"/>
</dbReference>
<keyword evidence="7" id="KW-0597">Phosphoprotein</keyword>
<evidence type="ECO:0000313" key="17">
    <source>
        <dbReference type="EMBL" id="CAH1258952.1"/>
    </source>
</evidence>
<dbReference type="OrthoDB" id="251770at2759"/>
<dbReference type="GO" id="GO:0005694">
    <property type="term" value="C:chromosome"/>
    <property type="evidence" value="ECO:0007669"/>
    <property type="project" value="UniProtKB-SubCell"/>
</dbReference>
<feature type="domain" description="BRCT" evidence="16">
    <location>
        <begin position="569"/>
        <end position="654"/>
    </location>
</feature>
<dbReference type="GO" id="GO:0000922">
    <property type="term" value="C:spindle pole"/>
    <property type="evidence" value="ECO:0007669"/>
    <property type="project" value="UniProtKB-SubCell"/>
</dbReference>
<sequence length="1652" mass="184149">MAEEFVVQFVLLDEDDQNQMQRAEEAVRTTANLPTQVINGAAALEITKAQKNVLVVCDPFEGEVYDHLKALKCRIVGPQCVLSCLKLGKAIPKADYPIYTMAMRDVVISCSSVEKEERTTIHELVHLMGGRVAKDFTAMVTHLVAGEVGSKKYHVAVKLEKPIMLPEWIRACWERGKTRHISATDEEFDQYKCPVFQGCVVCVTGLDGGDRQEIRTQVEQYGGRYSGELRREECTHLVAKEPKGAKYEFARKWKLHCVTTKWFYESLEAGSCQDENLYRLDKTNGTGDNKTSTPSQEKKKAPRFSTHSIADISTISTASSRGNMSHVNETNLNGTRLPLDSSRDYGETPHGELDALDVSNIGAGMFLDGFTIFLSGFSGTRLEKLRKIINAGGGMRLNQLNEKVSHVVMSGPDERLAQSLTAENLRPHVVSAKWLVECVKAGKQVAEEPFYCLELPPLDPTSPVQPKKAEKAVPDQPPPPEDKDEDATQMEVEEPADDDIMSQYLAEAEEEEDVTTIEAPQENQEQTEEDDEEVVFMKLEEKHKPEEEEEEEDVTVEMDEDCQGEMEEGGGGVFEGKLFSFYSFTETQTATLAEFVGQNGGSVVKSGSRAVPNYAVVPLLGFPEGISAEEIVTDCWLNMCLEQETLLSPEHNPLFTPLTFKPDCMPLVGCVLSLSQYTGVEREFLTGLAEELGACCQEFFVRKAQPSKNLQASTHLLCKTPEGSKYDATRKWKLPAVTSHWVFECGRTGKKLSEERFLVSNIQQQQEPQEPVAEKLAKKPKTAIQESKPKEPRLNVTPSEAPGPSKDSPGNKENRQEDKRTSTLPKQQISMPSTSAQKKSPSVKEQIKSPTEKEDRTSSVKPTDQKPSELPISKQRDGRKDTSAPSVLTKNKTPVLSKEPLASKVKTPVLSKEQLAIKKNKRLTELQKPQVKLDTPSKFLSKGVVFKPSFDMQDAMDALQSPAVVGSQGQRKRARRSSVPLDALLQQNLEKALSNFSKEGNQPAMGLQQGGQGEEEEEEEEEVFTKEPSPPRPLSGVVIYVSKKLSKQQSDYNDLANCLGADYRWTYDESVTHFIFQGRANDTTKEFRTARSQGKTIVSPHWLQVCEEQGARVDETLFPHTYNPKLSLSQAVVSKTPARSTRSSSRRKDSDHQEKQDSTEGEEDREQEDQGQDRPHMEQEGGTLEMRDDFQRQFEEIMSATRVTRSTRRRTKRLNDSTGTPSASDDSAKRFSTRSRTRAPSQTSKGDSKDKLAGQEQTKSAAKCPENFTEASQSIQISWDDPTGRLERERIAEQLRYRASPTQDMEELAQDGQEFLTRMSGETANQEQGLRLPSANNRAASTSPNQGADRSFGEEEPTPTPEGPSIAFPIARPAVPHPPTVTKAQGDEEEEVQKQVYIFQMSGMTPQEKMDYSGLIEELGGEVIDKQTFDPRCSHIVVGNPNRNEKYLSALAMGRWILHRSYMEACREAKAFVEEEPHEWGTATDVSGMPDNVARLALAARRWRQNLADVRARNNDPEVSAFQNWAVLLHVDPGRTSGFKRLLESGGATVLSTRPPHANFSEATHAFIDFKGKGVDQSLDIQALVEAGVWCLKSEYIADYLMQDPIPKPQNFVISEAVPHMTAREEPSGTETPRKRKASSVSGLDGKRSKRL</sequence>
<dbReference type="Pfam" id="PF00533">
    <property type="entry name" value="BRCT"/>
    <property type="match status" value="3"/>
</dbReference>
<dbReference type="PANTHER" id="PTHR13561:SF20">
    <property type="entry name" value="DNA TOPOISOMERASE 2-BINDING PROTEIN 1"/>
    <property type="match status" value="1"/>
</dbReference>
<dbReference type="Proteomes" id="UP000838412">
    <property type="component" value="Chromosome 3"/>
</dbReference>
<dbReference type="CDD" id="cd17718">
    <property type="entry name" value="BRCT_TopBP1_rpt3"/>
    <property type="match status" value="1"/>
</dbReference>
<dbReference type="FunFam" id="3.40.50.10190:FF:000010">
    <property type="entry name" value="DNA topoisomerase II binding protein 1"/>
    <property type="match status" value="1"/>
</dbReference>
<dbReference type="GO" id="GO:0003677">
    <property type="term" value="F:DNA binding"/>
    <property type="evidence" value="ECO:0007669"/>
    <property type="project" value="UniProtKB-KW"/>
</dbReference>
<evidence type="ECO:0000256" key="2">
    <source>
        <dbReference type="ARBA" id="ARBA00004286"/>
    </source>
</evidence>
<feature type="compositionally biased region" description="Polar residues" evidence="15">
    <location>
        <begin position="1321"/>
        <end position="1348"/>
    </location>
</feature>
<dbReference type="GO" id="GO:0006270">
    <property type="term" value="P:DNA replication initiation"/>
    <property type="evidence" value="ECO:0007669"/>
    <property type="project" value="TreeGrafter"/>
</dbReference>
<feature type="domain" description="BRCT" evidence="16">
    <location>
        <begin position="191"/>
        <end position="280"/>
    </location>
</feature>
<feature type="region of interest" description="Disordered" evidence="15">
    <location>
        <begin position="762"/>
        <end position="904"/>
    </location>
</feature>
<evidence type="ECO:0000256" key="3">
    <source>
        <dbReference type="ARBA" id="ARBA00004300"/>
    </source>
</evidence>
<feature type="compositionally biased region" description="Polar residues" evidence="15">
    <location>
        <begin position="321"/>
        <end position="334"/>
    </location>
</feature>
<feature type="region of interest" description="Disordered" evidence="15">
    <location>
        <begin position="1129"/>
        <end position="1184"/>
    </location>
</feature>
<feature type="domain" description="BRCT" evidence="16">
    <location>
        <begin position="1029"/>
        <end position="1120"/>
    </location>
</feature>
<feature type="compositionally biased region" description="Basic and acidic residues" evidence="15">
    <location>
        <begin position="1146"/>
        <end position="1158"/>
    </location>
</feature>
<feature type="compositionally biased region" description="Polar residues" evidence="15">
    <location>
        <begin position="822"/>
        <end position="840"/>
    </location>
</feature>
<feature type="region of interest" description="Disordered" evidence="15">
    <location>
        <begin position="462"/>
        <end position="488"/>
    </location>
</feature>
<evidence type="ECO:0000256" key="11">
    <source>
        <dbReference type="ARBA" id="ARBA00023204"/>
    </source>
</evidence>
<dbReference type="Pfam" id="PF21298">
    <property type="entry name" value="TopBP1_BRCT0"/>
    <property type="match status" value="1"/>
</dbReference>
<evidence type="ECO:0000256" key="12">
    <source>
        <dbReference type="ARBA" id="ARBA00023212"/>
    </source>
</evidence>
<dbReference type="CDD" id="cd17737">
    <property type="entry name" value="BRCT_TopBP1_rpt1"/>
    <property type="match status" value="1"/>
</dbReference>
<keyword evidence="10" id="KW-0238">DNA-binding</keyword>
<feature type="domain" description="BRCT" evidence="16">
    <location>
        <begin position="662"/>
        <end position="759"/>
    </location>
</feature>
<feature type="region of interest" description="Disordered" evidence="15">
    <location>
        <begin position="508"/>
        <end position="532"/>
    </location>
</feature>
<evidence type="ECO:0000256" key="4">
    <source>
        <dbReference type="ARBA" id="ARBA00004647"/>
    </source>
</evidence>
<dbReference type="CDD" id="cd17731">
    <property type="entry name" value="BRCT_TopBP1_rpt2_like"/>
    <property type="match status" value="1"/>
</dbReference>
<dbReference type="FunFam" id="3.40.50.10190:FF:000028">
    <property type="entry name" value="DNA topoisomerase 2-binding protein 1 isoform X1"/>
    <property type="match status" value="1"/>
</dbReference>
<dbReference type="GO" id="GO:0005634">
    <property type="term" value="C:nucleus"/>
    <property type="evidence" value="ECO:0007669"/>
    <property type="project" value="UniProtKB-SubCell"/>
</dbReference>
<evidence type="ECO:0000256" key="13">
    <source>
        <dbReference type="ARBA" id="ARBA00023242"/>
    </source>
</evidence>